<evidence type="ECO:0000313" key="2">
    <source>
        <dbReference type="Proteomes" id="UP000275078"/>
    </source>
</evidence>
<keyword evidence="2" id="KW-1185">Reference proteome</keyword>
<dbReference type="EMBL" id="ML119771">
    <property type="protein sequence ID" value="RPA75109.1"/>
    <property type="molecule type" value="Genomic_DNA"/>
</dbReference>
<name>A0A3N4HMZ7_ASCIM</name>
<evidence type="ECO:0000313" key="1">
    <source>
        <dbReference type="EMBL" id="RPA75109.1"/>
    </source>
</evidence>
<organism evidence="1 2">
    <name type="scientific">Ascobolus immersus RN42</name>
    <dbReference type="NCBI Taxonomy" id="1160509"/>
    <lineage>
        <taxon>Eukaryota</taxon>
        <taxon>Fungi</taxon>
        <taxon>Dikarya</taxon>
        <taxon>Ascomycota</taxon>
        <taxon>Pezizomycotina</taxon>
        <taxon>Pezizomycetes</taxon>
        <taxon>Pezizales</taxon>
        <taxon>Ascobolaceae</taxon>
        <taxon>Ascobolus</taxon>
    </lineage>
</organism>
<reference evidence="1 2" key="1">
    <citation type="journal article" date="2018" name="Nat. Ecol. Evol.">
        <title>Pezizomycetes genomes reveal the molecular basis of ectomycorrhizal truffle lifestyle.</title>
        <authorList>
            <person name="Murat C."/>
            <person name="Payen T."/>
            <person name="Noel B."/>
            <person name="Kuo A."/>
            <person name="Morin E."/>
            <person name="Chen J."/>
            <person name="Kohler A."/>
            <person name="Krizsan K."/>
            <person name="Balestrini R."/>
            <person name="Da Silva C."/>
            <person name="Montanini B."/>
            <person name="Hainaut M."/>
            <person name="Levati E."/>
            <person name="Barry K.W."/>
            <person name="Belfiori B."/>
            <person name="Cichocki N."/>
            <person name="Clum A."/>
            <person name="Dockter R.B."/>
            <person name="Fauchery L."/>
            <person name="Guy J."/>
            <person name="Iotti M."/>
            <person name="Le Tacon F."/>
            <person name="Lindquist E.A."/>
            <person name="Lipzen A."/>
            <person name="Malagnac F."/>
            <person name="Mello A."/>
            <person name="Molinier V."/>
            <person name="Miyauchi S."/>
            <person name="Poulain J."/>
            <person name="Riccioni C."/>
            <person name="Rubini A."/>
            <person name="Sitrit Y."/>
            <person name="Splivallo R."/>
            <person name="Traeger S."/>
            <person name="Wang M."/>
            <person name="Zifcakova L."/>
            <person name="Wipf D."/>
            <person name="Zambonelli A."/>
            <person name="Paolocci F."/>
            <person name="Nowrousian M."/>
            <person name="Ottonello S."/>
            <person name="Baldrian P."/>
            <person name="Spatafora J.W."/>
            <person name="Henrissat B."/>
            <person name="Nagy L.G."/>
            <person name="Aury J.M."/>
            <person name="Wincker P."/>
            <person name="Grigoriev I.V."/>
            <person name="Bonfante P."/>
            <person name="Martin F.M."/>
        </authorList>
    </citation>
    <scope>NUCLEOTIDE SEQUENCE [LARGE SCALE GENOMIC DNA]</scope>
    <source>
        <strain evidence="1 2">RN42</strain>
    </source>
</reference>
<gene>
    <name evidence="1" type="ORF">BJ508DRAFT_312242</name>
</gene>
<protein>
    <submittedName>
        <fullName evidence="1">Uncharacterized protein</fullName>
    </submittedName>
</protein>
<proteinExistence type="predicted"/>
<dbReference type="Proteomes" id="UP000275078">
    <property type="component" value="Unassembled WGS sequence"/>
</dbReference>
<sequence>MISCGPGPVLREKTPLACRSNGRLTSLLLALNNQDFHRHSSPQDGEEGLDSDRGWAFDPRSRSATLYLRSNGLEQPRVERSVRLRFLLPLLSNIQTGKKPCPHSTRSSFSGNLLTGSKERHQFLRPIHTCKARSRVYRSRGDALQHDSGIVTHYRLRPAARPVISVEIPDSELDTRPVLAGDEYSLDLHFES</sequence>
<dbReference type="AlphaFoldDB" id="A0A3N4HMZ7"/>
<accession>A0A3N4HMZ7</accession>